<reference evidence="2 3" key="1">
    <citation type="submission" date="2018-03" db="EMBL/GenBank/DDBJ databases">
        <title>Genomic Encyclopedia of Archaeal and Bacterial Type Strains, Phase II (KMG-II): from individual species to whole genera.</title>
        <authorList>
            <person name="Goeker M."/>
        </authorList>
    </citation>
    <scope>NUCLEOTIDE SEQUENCE [LARGE SCALE GENOMIC DNA]</scope>
    <source>
        <strain evidence="2 3">DSM 45312</strain>
    </source>
</reference>
<keyword evidence="3" id="KW-1185">Reference proteome</keyword>
<evidence type="ECO:0000313" key="3">
    <source>
        <dbReference type="Proteomes" id="UP000240542"/>
    </source>
</evidence>
<dbReference type="PROSITE" id="PS51819">
    <property type="entry name" value="VOC"/>
    <property type="match status" value="1"/>
</dbReference>
<dbReference type="Gene3D" id="3.30.720.110">
    <property type="match status" value="1"/>
</dbReference>
<name>A0A2P8DSH4_9ACTN</name>
<accession>A0A2P8DSH4</accession>
<dbReference type="Proteomes" id="UP000240542">
    <property type="component" value="Unassembled WGS sequence"/>
</dbReference>
<dbReference type="Pfam" id="PF00903">
    <property type="entry name" value="Glyoxalase"/>
    <property type="match status" value="1"/>
</dbReference>
<dbReference type="EMBL" id="PYGA01000002">
    <property type="protein sequence ID" value="PSL00167.1"/>
    <property type="molecule type" value="Genomic_DNA"/>
</dbReference>
<dbReference type="InterPro" id="IPR037523">
    <property type="entry name" value="VOC_core"/>
</dbReference>
<comment type="caution">
    <text evidence="2">The sequence shown here is derived from an EMBL/GenBank/DDBJ whole genome shotgun (WGS) entry which is preliminary data.</text>
</comment>
<evidence type="ECO:0000259" key="1">
    <source>
        <dbReference type="PROSITE" id="PS51819"/>
    </source>
</evidence>
<proteinExistence type="predicted"/>
<evidence type="ECO:0000313" key="2">
    <source>
        <dbReference type="EMBL" id="PSL00167.1"/>
    </source>
</evidence>
<dbReference type="AlphaFoldDB" id="A0A2P8DSH4"/>
<dbReference type="OrthoDB" id="9806868at2"/>
<dbReference type="SUPFAM" id="SSF54593">
    <property type="entry name" value="Glyoxalase/Bleomycin resistance protein/Dihydroxybiphenyl dioxygenase"/>
    <property type="match status" value="1"/>
</dbReference>
<gene>
    <name evidence="2" type="ORF">CLV63_102294</name>
</gene>
<dbReference type="PANTHER" id="PTHR34109">
    <property type="entry name" value="BNAUNNG04460D PROTEIN-RELATED"/>
    <property type="match status" value="1"/>
</dbReference>
<organism evidence="2 3">
    <name type="scientific">Murinocardiopsis flavida</name>
    <dbReference type="NCBI Taxonomy" id="645275"/>
    <lineage>
        <taxon>Bacteria</taxon>
        <taxon>Bacillati</taxon>
        <taxon>Actinomycetota</taxon>
        <taxon>Actinomycetes</taxon>
        <taxon>Streptosporangiales</taxon>
        <taxon>Nocardiopsidaceae</taxon>
        <taxon>Murinocardiopsis</taxon>
    </lineage>
</organism>
<dbReference type="RefSeq" id="WP_106581514.1">
    <property type="nucleotide sequence ID" value="NZ_PYGA01000002.1"/>
</dbReference>
<sequence>MGSSTPTIFPVLRYRDGRAGVEFLVRAFGFRLDVCYPEEGPSVDHAELSLGNGAVMVASAHGSEGGPMAVDPHPQVLFVVVDDPDAHCDRTRAAGAEIVVAPTDQEYGSREYVARDPEGNLWGFGTYWRDNAPGA</sequence>
<dbReference type="InterPro" id="IPR004360">
    <property type="entry name" value="Glyas_Fos-R_dOase_dom"/>
</dbReference>
<feature type="domain" description="VOC" evidence="1">
    <location>
        <begin position="6"/>
        <end position="127"/>
    </location>
</feature>
<dbReference type="PANTHER" id="PTHR34109:SF1">
    <property type="entry name" value="VOC DOMAIN-CONTAINING PROTEIN"/>
    <property type="match status" value="1"/>
</dbReference>
<dbReference type="Gene3D" id="3.30.720.120">
    <property type="match status" value="1"/>
</dbReference>
<protein>
    <submittedName>
        <fullName evidence="2">Putative glyoxalase superfamily protein PhnB</fullName>
    </submittedName>
</protein>
<dbReference type="InterPro" id="IPR029068">
    <property type="entry name" value="Glyas_Bleomycin-R_OHBP_Dase"/>
</dbReference>